<accession>B8MQA4</accession>
<dbReference type="STRING" id="441959.B8MQA4"/>
<name>B8MQA4_TALSN</name>
<dbReference type="eggNOG" id="ENOG502SQEH">
    <property type="taxonomic scope" value="Eukaryota"/>
</dbReference>
<dbReference type="GeneID" id="8108878"/>
<dbReference type="AlphaFoldDB" id="B8MQA4"/>
<keyword evidence="3" id="KW-1185">Reference proteome</keyword>
<keyword evidence="1" id="KW-0472">Membrane</keyword>
<dbReference type="PANTHER" id="PTHR37540">
    <property type="entry name" value="TRANSCRIPTION FACTOR (ACR-2), PUTATIVE-RELATED-RELATED"/>
    <property type="match status" value="1"/>
</dbReference>
<reference evidence="3" key="1">
    <citation type="journal article" date="2015" name="Genome Announc.">
        <title>Genome sequence of the AIDS-associated pathogen Penicillium marneffei (ATCC18224) and its near taxonomic relative Talaromyces stipitatus (ATCC10500).</title>
        <authorList>
            <person name="Nierman W.C."/>
            <person name="Fedorova-Abrams N.D."/>
            <person name="Andrianopoulos A."/>
        </authorList>
    </citation>
    <scope>NUCLEOTIDE SEQUENCE [LARGE SCALE GENOMIC DNA]</scope>
    <source>
        <strain evidence="3">ATCC 10500 / CBS 375.48 / QM 6759 / NRRL 1006</strain>
    </source>
</reference>
<feature type="transmembrane region" description="Helical" evidence="1">
    <location>
        <begin position="221"/>
        <end position="242"/>
    </location>
</feature>
<gene>
    <name evidence="2" type="ORF">TSTA_057420</name>
</gene>
<dbReference type="VEuPathDB" id="FungiDB:TSTA_057420"/>
<evidence type="ECO:0000256" key="1">
    <source>
        <dbReference type="SAM" id="Phobius"/>
    </source>
</evidence>
<dbReference type="HOGENOM" id="CLU_1053674_0_0_1"/>
<sequence>MSLNNSAVSSEIVFPVTELSSTTESCVFRYDQGPVKVKVPRKRGRPVGSKKISNSKLQQGFHMTDNDFYFVHMAGDNVNTISKEARTTIRKRVMANYMHRKRKWDETSHDPLRLVRGLERADPFDAFPIKLEAYMLDLLKYYMTTIWKSFYTIESLTSINPMTDYWIPLAFCDDAFLHLLIGCADSHNTRAMHFEDRPIALWHMNKALSIMKIRIATMRSVTDATIASIATLAFVEVCYLFFAS</sequence>
<evidence type="ECO:0000313" key="3">
    <source>
        <dbReference type="Proteomes" id="UP000001745"/>
    </source>
</evidence>
<evidence type="ECO:0000313" key="2">
    <source>
        <dbReference type="EMBL" id="EED13251.1"/>
    </source>
</evidence>
<keyword evidence="1" id="KW-0812">Transmembrane</keyword>
<dbReference type="RefSeq" id="XP_002487362.1">
    <property type="nucleotide sequence ID" value="XM_002487317.1"/>
</dbReference>
<dbReference type="PhylomeDB" id="B8MQA4"/>
<proteinExistence type="predicted"/>
<keyword evidence="1" id="KW-1133">Transmembrane helix</keyword>
<dbReference type="PANTHER" id="PTHR37540:SF5">
    <property type="entry name" value="TRANSCRIPTION FACTOR DOMAIN-CONTAINING PROTEIN"/>
    <property type="match status" value="1"/>
</dbReference>
<dbReference type="Proteomes" id="UP000001745">
    <property type="component" value="Unassembled WGS sequence"/>
</dbReference>
<dbReference type="EMBL" id="EQ962659">
    <property type="protein sequence ID" value="EED13251.1"/>
    <property type="molecule type" value="Genomic_DNA"/>
</dbReference>
<organism evidence="2 3">
    <name type="scientific">Talaromyces stipitatus (strain ATCC 10500 / CBS 375.48 / QM 6759 / NRRL 1006)</name>
    <name type="common">Penicillium stipitatum</name>
    <dbReference type="NCBI Taxonomy" id="441959"/>
    <lineage>
        <taxon>Eukaryota</taxon>
        <taxon>Fungi</taxon>
        <taxon>Dikarya</taxon>
        <taxon>Ascomycota</taxon>
        <taxon>Pezizomycotina</taxon>
        <taxon>Eurotiomycetes</taxon>
        <taxon>Eurotiomycetidae</taxon>
        <taxon>Eurotiales</taxon>
        <taxon>Trichocomaceae</taxon>
        <taxon>Talaromyces</taxon>
        <taxon>Talaromyces sect. Talaromyces</taxon>
    </lineage>
</organism>
<protein>
    <submittedName>
        <fullName evidence="2">Uncharacterized protein</fullName>
    </submittedName>
</protein>
<dbReference type="InParanoid" id="B8MQA4"/>
<dbReference type="OrthoDB" id="5376287at2759"/>
<dbReference type="OMA" id="CADSHNT"/>